<reference evidence="1 2" key="2">
    <citation type="journal article" date="2022" name="Mol. Ecol. Resour.">
        <title>The genomes of chicory, endive, great burdock and yacon provide insights into Asteraceae paleo-polyploidization history and plant inulin production.</title>
        <authorList>
            <person name="Fan W."/>
            <person name="Wang S."/>
            <person name="Wang H."/>
            <person name="Wang A."/>
            <person name="Jiang F."/>
            <person name="Liu H."/>
            <person name="Zhao H."/>
            <person name="Xu D."/>
            <person name="Zhang Y."/>
        </authorList>
    </citation>
    <scope>NUCLEOTIDE SEQUENCE [LARGE SCALE GENOMIC DNA]</scope>
    <source>
        <strain evidence="2">cv. Yunnan</strain>
        <tissue evidence="1">Leaves</tissue>
    </source>
</reference>
<dbReference type="Proteomes" id="UP001056120">
    <property type="component" value="Linkage Group LG08"/>
</dbReference>
<evidence type="ECO:0000313" key="1">
    <source>
        <dbReference type="EMBL" id="KAI3808080.1"/>
    </source>
</evidence>
<sequence length="165" mass="18668">MKESTDKIPSILKWESLVEENKAGIELLTAELALTDQVHNILVDRVAHLETRADTSELDTGEILERVANLEGQLQAANHPNEGLQERVTHLEAQLQAALFPEDIPLSDDEEEPFEEEPFEEEPFEEEPFEEEPFEEEPLAGEPTEEEPVEIDDAQSYVSSDDEDV</sequence>
<evidence type="ECO:0000313" key="2">
    <source>
        <dbReference type="Proteomes" id="UP001056120"/>
    </source>
</evidence>
<keyword evidence="2" id="KW-1185">Reference proteome</keyword>
<name>A0ACB9IJB2_9ASTR</name>
<comment type="caution">
    <text evidence="1">The sequence shown here is derived from an EMBL/GenBank/DDBJ whole genome shotgun (WGS) entry which is preliminary data.</text>
</comment>
<dbReference type="EMBL" id="CM042025">
    <property type="protein sequence ID" value="KAI3808080.1"/>
    <property type="molecule type" value="Genomic_DNA"/>
</dbReference>
<reference evidence="2" key="1">
    <citation type="journal article" date="2022" name="Mol. Ecol. Resour.">
        <title>The genomes of chicory, endive, great burdock and yacon provide insights into Asteraceae palaeo-polyploidization history and plant inulin production.</title>
        <authorList>
            <person name="Fan W."/>
            <person name="Wang S."/>
            <person name="Wang H."/>
            <person name="Wang A."/>
            <person name="Jiang F."/>
            <person name="Liu H."/>
            <person name="Zhao H."/>
            <person name="Xu D."/>
            <person name="Zhang Y."/>
        </authorList>
    </citation>
    <scope>NUCLEOTIDE SEQUENCE [LARGE SCALE GENOMIC DNA]</scope>
    <source>
        <strain evidence="2">cv. Yunnan</strain>
    </source>
</reference>
<organism evidence="1 2">
    <name type="scientific">Smallanthus sonchifolius</name>
    <dbReference type="NCBI Taxonomy" id="185202"/>
    <lineage>
        <taxon>Eukaryota</taxon>
        <taxon>Viridiplantae</taxon>
        <taxon>Streptophyta</taxon>
        <taxon>Embryophyta</taxon>
        <taxon>Tracheophyta</taxon>
        <taxon>Spermatophyta</taxon>
        <taxon>Magnoliopsida</taxon>
        <taxon>eudicotyledons</taxon>
        <taxon>Gunneridae</taxon>
        <taxon>Pentapetalae</taxon>
        <taxon>asterids</taxon>
        <taxon>campanulids</taxon>
        <taxon>Asterales</taxon>
        <taxon>Asteraceae</taxon>
        <taxon>Asteroideae</taxon>
        <taxon>Heliantheae alliance</taxon>
        <taxon>Millerieae</taxon>
        <taxon>Smallanthus</taxon>
    </lineage>
</organism>
<accession>A0ACB9IJB2</accession>
<protein>
    <submittedName>
        <fullName evidence="1">Uncharacterized protein</fullName>
    </submittedName>
</protein>
<proteinExistence type="predicted"/>
<gene>
    <name evidence="1" type="ORF">L1987_24022</name>
</gene>